<dbReference type="Pfam" id="PF06674">
    <property type="entry name" value="DUF1176"/>
    <property type="match status" value="1"/>
</dbReference>
<dbReference type="InterPro" id="IPR009560">
    <property type="entry name" value="DUF1176"/>
</dbReference>
<gene>
    <name evidence="2" type="ORF">GCWU000324_00372</name>
</gene>
<dbReference type="HOGENOM" id="CLU_043396_0_0_4"/>
<feature type="signal peptide" evidence="1">
    <location>
        <begin position="1"/>
        <end position="27"/>
    </location>
</feature>
<name>C4GHN8_9NEIS</name>
<accession>C4GHN8</accession>
<evidence type="ECO:0008006" key="4">
    <source>
        <dbReference type="Google" id="ProtNLM"/>
    </source>
</evidence>
<comment type="caution">
    <text evidence="2">The sequence shown here is derived from an EMBL/GenBank/DDBJ whole genome shotgun (WGS) entry which is preliminary data.</text>
</comment>
<evidence type="ECO:0000313" key="3">
    <source>
        <dbReference type="Proteomes" id="UP000003009"/>
    </source>
</evidence>
<feature type="chain" id="PRO_5002936512" description="DUF1176 domain-containing protein" evidence="1">
    <location>
        <begin position="28"/>
        <end position="356"/>
    </location>
</feature>
<evidence type="ECO:0000313" key="2">
    <source>
        <dbReference type="EMBL" id="EEP68476.1"/>
    </source>
</evidence>
<dbReference type="OrthoDB" id="6183301at2"/>
<keyword evidence="3" id="KW-1185">Reference proteome</keyword>
<dbReference type="Proteomes" id="UP000003009">
    <property type="component" value="Unassembled WGS sequence"/>
</dbReference>
<keyword evidence="1" id="KW-0732">Signal</keyword>
<proteinExistence type="predicted"/>
<dbReference type="EMBL" id="ACJW02000002">
    <property type="protein sequence ID" value="EEP68476.1"/>
    <property type="molecule type" value="Genomic_DNA"/>
</dbReference>
<evidence type="ECO:0000256" key="1">
    <source>
        <dbReference type="SAM" id="SignalP"/>
    </source>
</evidence>
<reference evidence="2" key="1">
    <citation type="submission" date="2009-04" db="EMBL/GenBank/DDBJ databases">
        <authorList>
            <person name="Weinstock G."/>
            <person name="Sodergren E."/>
            <person name="Clifton S."/>
            <person name="Fulton L."/>
            <person name="Fulton B."/>
            <person name="Courtney L."/>
            <person name="Fronick C."/>
            <person name="Harrison M."/>
            <person name="Strong C."/>
            <person name="Farmer C."/>
            <person name="Delahaunty K."/>
            <person name="Markovic C."/>
            <person name="Hall O."/>
            <person name="Minx P."/>
            <person name="Tomlinson C."/>
            <person name="Mitreva M."/>
            <person name="Nelson J."/>
            <person name="Hou S."/>
            <person name="Wollam A."/>
            <person name="Pepin K.H."/>
            <person name="Johnson M."/>
            <person name="Bhonagiri V."/>
            <person name="Nash W.E."/>
            <person name="Warren W."/>
            <person name="Chinwalla A."/>
            <person name="Mardis E.R."/>
            <person name="Wilson R.K."/>
        </authorList>
    </citation>
    <scope>NUCLEOTIDE SEQUENCE [LARGE SCALE GENOMIC DNA]</scope>
    <source>
        <strain evidence="2">ATCC 51147</strain>
    </source>
</reference>
<dbReference type="STRING" id="629741.GCWU000324_00372"/>
<protein>
    <recommendedName>
        <fullName evidence="4">DUF1176 domain-containing protein</fullName>
    </recommendedName>
</protein>
<sequence length="356" mass="38319">MKGIIMKHAVRLSILAAAFAAAATPHAAPIQGVGQIEKDWEMQCDNTGTCRIAGYSESGSDKPASVLFTRAAGENTPIEGEVYLMSEKELPNAELLIDGKAHGQVVLDKNSGYGKLSGSQTQALLTAVKRGQSVTFRHQNETWMLSNEGANVTLLHADTFQQREGTPGAFIHIGNEQKTVLAAQPKPVITVPSVLPAKPVIIKYGSKGYKNLLAQLLAARNAASPKELQSDSYGCADDEKEDMALYPIDKDNALLSVFCGRGAYQGMDDYFLTDGKGKTVKKHIGLLGNMGEGYQNGLLNAGLKGRGLGDCVSTETYAWNGTEFVLAEEKDTGLCRGFPGGAWDFYRTTSEIHREK</sequence>
<dbReference type="AlphaFoldDB" id="C4GHN8"/>
<organism evidence="2 3">
    <name type="scientific">Kingella oralis ATCC 51147</name>
    <dbReference type="NCBI Taxonomy" id="629741"/>
    <lineage>
        <taxon>Bacteria</taxon>
        <taxon>Pseudomonadati</taxon>
        <taxon>Pseudomonadota</taxon>
        <taxon>Betaproteobacteria</taxon>
        <taxon>Neisseriales</taxon>
        <taxon>Neisseriaceae</taxon>
        <taxon>Kingella</taxon>
    </lineage>
</organism>